<name>A0A917VIC1_9ACTN</name>
<dbReference type="Proteomes" id="UP000637788">
    <property type="component" value="Unassembled WGS sequence"/>
</dbReference>
<protein>
    <submittedName>
        <fullName evidence="1">Uncharacterized protein</fullName>
    </submittedName>
</protein>
<proteinExistence type="predicted"/>
<reference evidence="1" key="2">
    <citation type="submission" date="2020-09" db="EMBL/GenBank/DDBJ databases">
        <authorList>
            <person name="Sun Q."/>
            <person name="Ohkuma M."/>
        </authorList>
    </citation>
    <scope>NUCLEOTIDE SEQUENCE</scope>
    <source>
        <strain evidence="1">JCM 3035</strain>
    </source>
</reference>
<comment type="caution">
    <text evidence="1">The sequence shown here is derived from an EMBL/GenBank/DDBJ whole genome shotgun (WGS) entry which is preliminary data.</text>
</comment>
<dbReference type="EMBL" id="BMPQ01000012">
    <property type="protein sequence ID" value="GGK81631.1"/>
    <property type="molecule type" value="Genomic_DNA"/>
</dbReference>
<dbReference type="AlphaFoldDB" id="A0A917VIC1"/>
<evidence type="ECO:0000313" key="1">
    <source>
        <dbReference type="EMBL" id="GGK81631.1"/>
    </source>
</evidence>
<reference evidence="1" key="1">
    <citation type="journal article" date="2014" name="Int. J. Syst. Evol. Microbiol.">
        <title>Complete genome sequence of Corynebacterium casei LMG S-19264T (=DSM 44701T), isolated from a smear-ripened cheese.</title>
        <authorList>
            <consortium name="US DOE Joint Genome Institute (JGI-PGF)"/>
            <person name="Walter F."/>
            <person name="Albersmeier A."/>
            <person name="Kalinowski J."/>
            <person name="Ruckert C."/>
        </authorList>
    </citation>
    <scope>NUCLEOTIDE SEQUENCE</scope>
    <source>
        <strain evidence="1">JCM 3035</strain>
    </source>
</reference>
<organism evidence="1 2">
    <name type="scientific">Streptomyces flaveus</name>
    <dbReference type="NCBI Taxonomy" id="66370"/>
    <lineage>
        <taxon>Bacteria</taxon>
        <taxon>Bacillati</taxon>
        <taxon>Actinomycetota</taxon>
        <taxon>Actinomycetes</taxon>
        <taxon>Kitasatosporales</taxon>
        <taxon>Streptomycetaceae</taxon>
        <taxon>Streptomyces</taxon>
        <taxon>Streptomyces aurantiacus group</taxon>
    </lineage>
</organism>
<accession>A0A917VIC1</accession>
<keyword evidence="2" id="KW-1185">Reference proteome</keyword>
<sequence length="86" mass="10001">MMVRSDQRSLERERATRRGRWAAFRSQASALDEPSAYGTWRIDRPPIELEPLPWRTGSMWVFSSGWIDEVKFADDLAEALAWCDLV</sequence>
<evidence type="ECO:0000313" key="2">
    <source>
        <dbReference type="Proteomes" id="UP000637788"/>
    </source>
</evidence>
<gene>
    <name evidence="1" type="ORF">GCM10010094_48640</name>
</gene>